<dbReference type="AlphaFoldDB" id="A0A0L0NFI2"/>
<keyword evidence="3" id="KW-0274">FAD</keyword>
<evidence type="ECO:0000313" key="7">
    <source>
        <dbReference type="Proteomes" id="UP000036947"/>
    </source>
</evidence>
<comment type="similarity">
    <text evidence="1">Belongs to the FAD-dependent oxidoreductase family.</text>
</comment>
<dbReference type="EMBL" id="LFRF01000004">
    <property type="protein sequence ID" value="KND92892.1"/>
    <property type="molecule type" value="Genomic_DNA"/>
</dbReference>
<dbReference type="PRINTS" id="PR00368">
    <property type="entry name" value="FADPNR"/>
</dbReference>
<keyword evidence="4" id="KW-0560">Oxidoreductase</keyword>
<evidence type="ECO:0000313" key="6">
    <source>
        <dbReference type="EMBL" id="KND92892.1"/>
    </source>
</evidence>
<dbReference type="GO" id="GO:0004174">
    <property type="term" value="F:electron-transferring-flavoprotein dehydrogenase activity"/>
    <property type="evidence" value="ECO:0007669"/>
    <property type="project" value="TreeGrafter"/>
</dbReference>
<evidence type="ECO:0000256" key="4">
    <source>
        <dbReference type="ARBA" id="ARBA00023002"/>
    </source>
</evidence>
<keyword evidence="7" id="KW-1185">Reference proteome</keyword>
<evidence type="ECO:0000256" key="3">
    <source>
        <dbReference type="ARBA" id="ARBA00022827"/>
    </source>
</evidence>
<reference evidence="6 7" key="1">
    <citation type="journal article" date="2015" name="BMC Genomics">
        <title>The genome of the truffle-parasite Tolypocladium ophioglossoides and the evolution of antifungal peptaibiotics.</title>
        <authorList>
            <person name="Quandt C.A."/>
            <person name="Bushley K.E."/>
            <person name="Spatafora J.W."/>
        </authorList>
    </citation>
    <scope>NUCLEOTIDE SEQUENCE [LARGE SCALE GENOMIC DNA]</scope>
    <source>
        <strain evidence="6 7">CBS 100239</strain>
    </source>
</reference>
<dbReference type="Pfam" id="PF07992">
    <property type="entry name" value="Pyr_redox_2"/>
    <property type="match status" value="1"/>
</dbReference>
<proteinExistence type="inferred from homology"/>
<evidence type="ECO:0000259" key="5">
    <source>
        <dbReference type="Pfam" id="PF07992"/>
    </source>
</evidence>
<comment type="caution">
    <text evidence="6">The sequence shown here is derived from an EMBL/GenBank/DDBJ whole genome shotgun (WGS) entry which is preliminary data.</text>
</comment>
<dbReference type="Proteomes" id="UP000036947">
    <property type="component" value="Unassembled WGS sequence"/>
</dbReference>
<dbReference type="PRINTS" id="PR00411">
    <property type="entry name" value="PNDRDTASEI"/>
</dbReference>
<evidence type="ECO:0000256" key="2">
    <source>
        <dbReference type="ARBA" id="ARBA00022630"/>
    </source>
</evidence>
<keyword evidence="2" id="KW-0285">Flavoprotein</keyword>
<dbReference type="PANTHER" id="PTHR43735">
    <property type="entry name" value="APOPTOSIS-INDUCING FACTOR 1"/>
    <property type="match status" value="1"/>
</dbReference>
<organism evidence="6 7">
    <name type="scientific">Tolypocladium ophioglossoides (strain CBS 100239)</name>
    <name type="common">Snaketongue truffleclub</name>
    <name type="synonym">Elaphocordyceps ophioglossoides</name>
    <dbReference type="NCBI Taxonomy" id="1163406"/>
    <lineage>
        <taxon>Eukaryota</taxon>
        <taxon>Fungi</taxon>
        <taxon>Dikarya</taxon>
        <taxon>Ascomycota</taxon>
        <taxon>Pezizomycotina</taxon>
        <taxon>Sordariomycetes</taxon>
        <taxon>Hypocreomycetidae</taxon>
        <taxon>Hypocreales</taxon>
        <taxon>Ophiocordycipitaceae</taxon>
        <taxon>Tolypocladium</taxon>
    </lineage>
</organism>
<dbReference type="STRING" id="1163406.A0A0L0NFI2"/>
<dbReference type="InterPro" id="IPR036188">
    <property type="entry name" value="FAD/NAD-bd_sf"/>
</dbReference>
<gene>
    <name evidence="6" type="ORF">TOPH_02188</name>
</gene>
<accession>A0A0L0NFI2</accession>
<dbReference type="PANTHER" id="PTHR43735:SF3">
    <property type="entry name" value="FERROPTOSIS SUPPRESSOR PROTEIN 1"/>
    <property type="match status" value="1"/>
</dbReference>
<dbReference type="Gene3D" id="3.50.50.100">
    <property type="match status" value="1"/>
</dbReference>
<dbReference type="InterPro" id="IPR023753">
    <property type="entry name" value="FAD/NAD-binding_dom"/>
</dbReference>
<evidence type="ECO:0000256" key="1">
    <source>
        <dbReference type="ARBA" id="ARBA00006442"/>
    </source>
</evidence>
<protein>
    <submittedName>
        <fullName evidence="6">Apoptosis-inducing factor 2</fullName>
    </submittedName>
</protein>
<name>A0A0L0NFI2_TOLOC</name>
<dbReference type="GO" id="GO:0005737">
    <property type="term" value="C:cytoplasm"/>
    <property type="evidence" value="ECO:0007669"/>
    <property type="project" value="TreeGrafter"/>
</dbReference>
<dbReference type="SUPFAM" id="SSF51905">
    <property type="entry name" value="FAD/NAD(P)-binding domain"/>
    <property type="match status" value="1"/>
</dbReference>
<dbReference type="GO" id="GO:0050660">
    <property type="term" value="F:flavin adenine dinucleotide binding"/>
    <property type="evidence" value="ECO:0007669"/>
    <property type="project" value="TreeGrafter"/>
</dbReference>
<feature type="domain" description="FAD/NAD(P)-binding" evidence="5">
    <location>
        <begin position="6"/>
        <end position="320"/>
    </location>
</feature>
<dbReference type="OrthoDB" id="202203at2759"/>
<sequence>MPPQKTVVVLGGSLGGLAVTHRLLKYTLPHEPDLKVILVSKVSRRAIQHPPRRSRLTLPQNSHFYWAIASVRAVIPRVVQDEELLQPIAPGLAQYPPGSVEFVLGAATGLDPLAKTVRVSTAAADGERSIAYDYLVVATGADAAEPRMPWKAAGTYDELIASLHATAARIGAASHVVVAGGGPTGVEVAAEIKYEFPAKTVVLLNAGAELVGGDSTAGCIERELGKLGVDVRKSVRADKVDAGDGDGDGDGDGGKTRVMLSSGEELLTDLYLPTTGLVPNTAFLPADFLNERRYVDVDEYMRVRAAQNVWAIGDVVSKPRASYMNTDAHAAGVAKNIGLVLQGKDQQAVKDPPVDIFICTTGRGRGAGRFGPIPIPSLVVWAIKGRTLGMERTPKYVNGTMW</sequence>